<keyword evidence="5 6" id="KW-0472">Membrane</keyword>
<evidence type="ECO:0000256" key="5">
    <source>
        <dbReference type="ARBA" id="ARBA00023136"/>
    </source>
</evidence>
<evidence type="ECO:0000256" key="3">
    <source>
        <dbReference type="ARBA" id="ARBA00022692"/>
    </source>
</evidence>
<dbReference type="RefSeq" id="WP_055451198.1">
    <property type="nucleotide sequence ID" value="NZ_CYHF01000008.1"/>
</dbReference>
<name>A0A0K6I6Q1_9BURK</name>
<evidence type="ECO:0000256" key="1">
    <source>
        <dbReference type="ARBA" id="ARBA00004651"/>
    </source>
</evidence>
<dbReference type="EMBL" id="CYHF01000008">
    <property type="protein sequence ID" value="CUA98982.1"/>
    <property type="molecule type" value="Genomic_DNA"/>
</dbReference>
<organism evidence="7 8">
    <name type="scientific">Thiomonas bhubaneswarensis</name>
    <dbReference type="NCBI Taxonomy" id="339866"/>
    <lineage>
        <taxon>Bacteria</taxon>
        <taxon>Pseudomonadati</taxon>
        <taxon>Pseudomonadota</taxon>
        <taxon>Betaproteobacteria</taxon>
        <taxon>Burkholderiales</taxon>
        <taxon>Thiomonas</taxon>
    </lineage>
</organism>
<dbReference type="OrthoDB" id="9151033at2"/>
<keyword evidence="2" id="KW-1003">Cell membrane</keyword>
<reference evidence="8" key="1">
    <citation type="submission" date="2015-08" db="EMBL/GenBank/DDBJ databases">
        <authorList>
            <person name="Varghese N."/>
        </authorList>
    </citation>
    <scope>NUCLEOTIDE SEQUENCE [LARGE SCALE GENOMIC DNA]</scope>
    <source>
        <strain evidence="8">DSM 18181</strain>
    </source>
</reference>
<feature type="transmembrane region" description="Helical" evidence="6">
    <location>
        <begin position="103"/>
        <end position="124"/>
    </location>
</feature>
<dbReference type="Pfam" id="PF09678">
    <property type="entry name" value="Caa3_CtaG"/>
    <property type="match status" value="1"/>
</dbReference>
<evidence type="ECO:0000256" key="4">
    <source>
        <dbReference type="ARBA" id="ARBA00022989"/>
    </source>
</evidence>
<feature type="transmembrane region" description="Helical" evidence="6">
    <location>
        <begin position="168"/>
        <end position="189"/>
    </location>
</feature>
<comment type="subcellular location">
    <subcellularLocation>
        <location evidence="1">Cell membrane</location>
        <topology evidence="1">Multi-pass membrane protein</topology>
    </subcellularLocation>
</comment>
<accession>A0A0K6I6Q1</accession>
<evidence type="ECO:0000256" key="6">
    <source>
        <dbReference type="SAM" id="Phobius"/>
    </source>
</evidence>
<feature type="transmembrane region" description="Helical" evidence="6">
    <location>
        <begin position="6"/>
        <end position="28"/>
    </location>
</feature>
<dbReference type="InterPro" id="IPR019108">
    <property type="entry name" value="Caa3_assmbl_CtaG-rel"/>
</dbReference>
<dbReference type="AlphaFoldDB" id="A0A0K6I6Q1"/>
<sequence length="250" mass="27191">MTPNGWPLLVWAGWIALLGAMFAVYVVAATRGRWAWWRILAFIAGCALTLAAAWGLHNPLASMTGYTLALMTLGQGVSPLLLAGFPPQARAAWHAAPHARWSVWLLDPWVTFTVFVVITLGVNLPGVFNTALADALFSGPIGLLLLITGLMFWAQLMAGSSSLSQRWIAGLYGWLGSLPMMIIAAVWVWSGRVLYTPYLDVLCLWNLSPLDDQHYAGLVMFAAGLPMQLRAAWLLIMPASAATHRPGPIR</sequence>
<protein>
    <submittedName>
        <fullName evidence="7">Cytochrome c oxidase assembly factor CtaG</fullName>
    </submittedName>
</protein>
<keyword evidence="4 6" id="KW-1133">Transmembrane helix</keyword>
<proteinExistence type="predicted"/>
<evidence type="ECO:0000256" key="2">
    <source>
        <dbReference type="ARBA" id="ARBA00022475"/>
    </source>
</evidence>
<dbReference type="Proteomes" id="UP000183649">
    <property type="component" value="Unassembled WGS sequence"/>
</dbReference>
<keyword evidence="8" id="KW-1185">Reference proteome</keyword>
<gene>
    <name evidence="7" type="ORF">Ga0061069_108115</name>
</gene>
<keyword evidence="3 6" id="KW-0812">Transmembrane</keyword>
<dbReference type="STRING" id="339866.GCA_001418255_02343"/>
<feature type="transmembrane region" description="Helical" evidence="6">
    <location>
        <begin position="35"/>
        <end position="57"/>
    </location>
</feature>
<feature type="transmembrane region" description="Helical" evidence="6">
    <location>
        <begin position="136"/>
        <end position="156"/>
    </location>
</feature>
<evidence type="ECO:0000313" key="7">
    <source>
        <dbReference type="EMBL" id="CUA98982.1"/>
    </source>
</evidence>
<dbReference type="GO" id="GO:0005886">
    <property type="term" value="C:plasma membrane"/>
    <property type="evidence" value="ECO:0007669"/>
    <property type="project" value="UniProtKB-SubCell"/>
</dbReference>
<evidence type="ECO:0000313" key="8">
    <source>
        <dbReference type="Proteomes" id="UP000183649"/>
    </source>
</evidence>